<feature type="transmembrane region" description="Helical" evidence="1">
    <location>
        <begin position="231"/>
        <end position="253"/>
    </location>
</feature>
<feature type="transmembrane region" description="Helical" evidence="1">
    <location>
        <begin position="35"/>
        <end position="62"/>
    </location>
</feature>
<feature type="transmembrane region" description="Helical" evidence="1">
    <location>
        <begin position="113"/>
        <end position="140"/>
    </location>
</feature>
<evidence type="ECO:0000313" key="3">
    <source>
        <dbReference type="Proteomes" id="UP000610846"/>
    </source>
</evidence>
<reference evidence="2" key="2">
    <citation type="submission" date="2020-09" db="EMBL/GenBank/DDBJ databases">
        <authorList>
            <person name="Yu Y."/>
        </authorList>
    </citation>
    <scope>NUCLEOTIDE SEQUENCE</scope>
    <source>
        <strain evidence="2">KCTC 49039</strain>
    </source>
</reference>
<gene>
    <name evidence="2" type="ORF">IF651_11790</name>
</gene>
<organism evidence="2 3">
    <name type="scientific">Cellulosimicrobium arenosum</name>
    <dbReference type="NCBI Taxonomy" id="2708133"/>
    <lineage>
        <taxon>Bacteria</taxon>
        <taxon>Bacillati</taxon>
        <taxon>Actinomycetota</taxon>
        <taxon>Actinomycetes</taxon>
        <taxon>Micrococcales</taxon>
        <taxon>Promicromonosporaceae</taxon>
        <taxon>Cellulosimicrobium</taxon>
    </lineage>
</organism>
<keyword evidence="1" id="KW-1133">Transmembrane helix</keyword>
<keyword evidence="1" id="KW-0812">Transmembrane</keyword>
<dbReference type="EMBL" id="JACYHB010000009">
    <property type="protein sequence ID" value="MBD8079737.1"/>
    <property type="molecule type" value="Genomic_DNA"/>
</dbReference>
<name>A0A927J0U8_9MICO</name>
<comment type="caution">
    <text evidence="2">The sequence shown here is derived from an EMBL/GenBank/DDBJ whole genome shotgun (WGS) entry which is preliminary data.</text>
</comment>
<feature type="transmembrane region" description="Helical" evidence="1">
    <location>
        <begin position="82"/>
        <end position="101"/>
    </location>
</feature>
<accession>A0A927J0U8</accession>
<keyword evidence="1" id="KW-0472">Membrane</keyword>
<keyword evidence="3" id="KW-1185">Reference proteome</keyword>
<dbReference type="Proteomes" id="UP000610846">
    <property type="component" value="Unassembled WGS sequence"/>
</dbReference>
<dbReference type="AlphaFoldDB" id="A0A927J0U8"/>
<protein>
    <submittedName>
        <fullName evidence="2">Uncharacterized protein</fullName>
    </submittedName>
</protein>
<sequence>MSTETHPRPSAERAAERAALAAAAHRRGVRAATEYAVGVTWYVGIWFWAIAIVVGATILVVMQRNGDVDVDAVNSVMDSARFFLFVLGIVVPLSMVALHVAAGGTRRSFTHGLWLSGVVVGVSYGLAVAAVGWFQWWLFTRNGWSATSAQHQLYADGSEVGLVLLVQSLLCATYFLAGVVIALGYYRAGFWGGTALVPVAVVPAALAEISLQSGWFGRALADWVGLAGAPVWAATLGGLAAFTLAALLVRAVLRNLALRPVEFAASVARG</sequence>
<feature type="transmembrane region" description="Helical" evidence="1">
    <location>
        <begin position="160"/>
        <end position="183"/>
    </location>
</feature>
<reference evidence="2" key="1">
    <citation type="journal article" date="2018" name="Curr. Microbiol.">
        <title>Cellulosimicrobium arenosum sp. nov., Isolated from Marine Sediment Sand.</title>
        <authorList>
            <person name="Oh M."/>
            <person name="Kim J.H."/>
            <person name="Yoon J.H."/>
            <person name="Schumann P."/>
            <person name="Kim W."/>
        </authorList>
    </citation>
    <scope>NUCLEOTIDE SEQUENCE</scope>
    <source>
        <strain evidence="2">KCTC 49039</strain>
    </source>
</reference>
<feature type="transmembrane region" description="Helical" evidence="1">
    <location>
        <begin position="190"/>
        <end position="211"/>
    </location>
</feature>
<evidence type="ECO:0000256" key="1">
    <source>
        <dbReference type="SAM" id="Phobius"/>
    </source>
</evidence>
<proteinExistence type="predicted"/>
<evidence type="ECO:0000313" key="2">
    <source>
        <dbReference type="EMBL" id="MBD8079737.1"/>
    </source>
</evidence>
<dbReference type="RefSeq" id="WP_191829319.1">
    <property type="nucleotide sequence ID" value="NZ_JACYHB010000009.1"/>
</dbReference>